<protein>
    <submittedName>
        <fullName evidence="1">Uncharacterized protein</fullName>
    </submittedName>
</protein>
<organism evidence="1 2">
    <name type="scientific">Neisseria shayeganii 871</name>
    <dbReference type="NCBI Taxonomy" id="1032488"/>
    <lineage>
        <taxon>Bacteria</taxon>
        <taxon>Pseudomonadati</taxon>
        <taxon>Pseudomonadota</taxon>
        <taxon>Betaproteobacteria</taxon>
        <taxon>Neisseriales</taxon>
        <taxon>Neisseriaceae</taxon>
        <taxon>Neisseria</taxon>
    </lineage>
</organism>
<evidence type="ECO:0000313" key="1">
    <source>
        <dbReference type="EMBL" id="EGY53496.1"/>
    </source>
</evidence>
<dbReference type="PATRIC" id="fig|1032488.3.peg.288"/>
<name>G4CFC2_9NEIS</name>
<reference evidence="1 2" key="1">
    <citation type="submission" date="2011-05" db="EMBL/GenBank/DDBJ databases">
        <authorList>
            <person name="Muzny D."/>
            <person name="Qin X."/>
            <person name="Deng J."/>
            <person name="Jiang H."/>
            <person name="Liu Y."/>
            <person name="Qu J."/>
            <person name="Song X.-Z."/>
            <person name="Zhang L."/>
            <person name="Thornton R."/>
            <person name="Coyle M."/>
            <person name="Francisco L."/>
            <person name="Jackson L."/>
            <person name="Javaid M."/>
            <person name="Korchina V."/>
            <person name="Kovar C."/>
            <person name="Mata R."/>
            <person name="Mathew T."/>
            <person name="Ngo R."/>
            <person name="Nguyen L."/>
            <person name="Nguyen N."/>
            <person name="Okwuonu G."/>
            <person name="Ongeri F."/>
            <person name="Pham C."/>
            <person name="Simmons D."/>
            <person name="Wilczek-Boney K."/>
            <person name="Hale W."/>
            <person name="Jakkamsetti A."/>
            <person name="Pham P."/>
            <person name="Ruth R."/>
            <person name="San Lucas F."/>
            <person name="Warren J."/>
            <person name="Zhang J."/>
            <person name="Zhao Z."/>
            <person name="Zhou C."/>
            <person name="Zhu D."/>
            <person name="Lee S."/>
            <person name="Bess C."/>
            <person name="Blankenburg K."/>
            <person name="Forbes L."/>
            <person name="Fu Q."/>
            <person name="Gubbala S."/>
            <person name="Hirani K."/>
            <person name="Jayaseelan J.C."/>
            <person name="Lara F."/>
            <person name="Munidasa M."/>
            <person name="Palculict T."/>
            <person name="Patil S."/>
            <person name="Pu L.-L."/>
            <person name="Saada N."/>
            <person name="Tang L."/>
            <person name="Weissenberger G."/>
            <person name="Zhu Y."/>
            <person name="Hemphill L."/>
            <person name="Shang Y."/>
            <person name="Youmans B."/>
            <person name="Ayvaz T."/>
            <person name="Ross M."/>
            <person name="Santibanez J."/>
            <person name="Aqrawi P."/>
            <person name="Gross S."/>
            <person name="Joshi V."/>
            <person name="Fowler G."/>
            <person name="Nazareth L."/>
            <person name="Reid J."/>
            <person name="Worley K."/>
            <person name="Petrosino J."/>
            <person name="Highlander S."/>
            <person name="Gibbs R."/>
        </authorList>
    </citation>
    <scope>NUCLEOTIDE SEQUENCE [LARGE SCALE GENOMIC DNA]</scope>
    <source>
        <strain evidence="1 2">871</strain>
    </source>
</reference>
<sequence length="40" mass="4229">MPLIKRTSLAVISPLIRASRSCAMMNSPVLVGLFQAAVSV</sequence>
<keyword evidence="2" id="KW-1185">Reference proteome</keyword>
<gene>
    <name evidence="1" type="ORF">HMPREF9371_0311</name>
</gene>
<accession>G4CFC2</accession>
<dbReference type="EMBL" id="AGAY01000009">
    <property type="protein sequence ID" value="EGY53496.1"/>
    <property type="molecule type" value="Genomic_DNA"/>
</dbReference>
<dbReference type="AlphaFoldDB" id="G4CFC2"/>
<dbReference type="HOGENOM" id="CLU_3292959_0_0_4"/>
<dbReference type="Proteomes" id="UP000003019">
    <property type="component" value="Unassembled WGS sequence"/>
</dbReference>
<proteinExistence type="predicted"/>
<evidence type="ECO:0000313" key="2">
    <source>
        <dbReference type="Proteomes" id="UP000003019"/>
    </source>
</evidence>
<comment type="caution">
    <text evidence="1">The sequence shown here is derived from an EMBL/GenBank/DDBJ whole genome shotgun (WGS) entry which is preliminary data.</text>
</comment>